<dbReference type="CDD" id="cd00198">
    <property type="entry name" value="vWFA"/>
    <property type="match status" value="1"/>
</dbReference>
<organism evidence="3 4">
    <name type="scientific">Brachionus calyciflorus</name>
    <dbReference type="NCBI Taxonomy" id="104777"/>
    <lineage>
        <taxon>Eukaryota</taxon>
        <taxon>Metazoa</taxon>
        <taxon>Spiralia</taxon>
        <taxon>Gnathifera</taxon>
        <taxon>Rotifera</taxon>
        <taxon>Eurotatoria</taxon>
        <taxon>Monogononta</taxon>
        <taxon>Pseudotrocha</taxon>
        <taxon>Ploima</taxon>
        <taxon>Brachionidae</taxon>
        <taxon>Brachionus</taxon>
    </lineage>
</organism>
<keyword evidence="4" id="KW-1185">Reference proteome</keyword>
<protein>
    <recommendedName>
        <fullName evidence="2">VWFA domain-containing protein</fullName>
    </recommendedName>
</protein>
<feature type="chain" id="PRO_5032873397" description="VWFA domain-containing protein" evidence="1">
    <location>
        <begin position="19"/>
        <end position="214"/>
    </location>
</feature>
<dbReference type="EMBL" id="CAJNOC010003488">
    <property type="protein sequence ID" value="CAF0984793.1"/>
    <property type="molecule type" value="Genomic_DNA"/>
</dbReference>
<dbReference type="PANTHER" id="PTHR24020:SF84">
    <property type="entry name" value="VWFA DOMAIN-CONTAINING PROTEIN"/>
    <property type="match status" value="1"/>
</dbReference>
<dbReference type="InterPro" id="IPR050525">
    <property type="entry name" value="ECM_Assembly_Org"/>
</dbReference>
<sequence>MKLFYIFIFVNIFWNTSCQVKQCPVVLDLVMILDSSGSIKPVEFDQIKKSLIRIFDSLDVKDQELYAALINFSDKLTVSQFYVPNDEYKFLLQNKIASMPYFGRSTSLESALKHARTQLFATDKGALTPKVVILFTDGIPNENLDQIRFETDQLKSDNVHLFVIGYGENLHHEALDVIASEPLDIYKLNVNEIKFLKEKINDITISTCSSQVFH</sequence>
<evidence type="ECO:0000256" key="1">
    <source>
        <dbReference type="SAM" id="SignalP"/>
    </source>
</evidence>
<gene>
    <name evidence="3" type="ORF">OXX778_LOCUS15611</name>
</gene>
<dbReference type="PANTHER" id="PTHR24020">
    <property type="entry name" value="COLLAGEN ALPHA"/>
    <property type="match status" value="1"/>
</dbReference>
<dbReference type="OrthoDB" id="6132182at2759"/>
<dbReference type="InterPro" id="IPR002035">
    <property type="entry name" value="VWF_A"/>
</dbReference>
<dbReference type="Gene3D" id="3.40.50.410">
    <property type="entry name" value="von Willebrand factor, type A domain"/>
    <property type="match status" value="1"/>
</dbReference>
<feature type="domain" description="VWFA" evidence="2">
    <location>
        <begin position="28"/>
        <end position="203"/>
    </location>
</feature>
<dbReference type="SMART" id="SM00327">
    <property type="entry name" value="VWA"/>
    <property type="match status" value="1"/>
</dbReference>
<evidence type="ECO:0000313" key="3">
    <source>
        <dbReference type="EMBL" id="CAF0984793.1"/>
    </source>
</evidence>
<dbReference type="PROSITE" id="PS50234">
    <property type="entry name" value="VWFA"/>
    <property type="match status" value="1"/>
</dbReference>
<dbReference type="Proteomes" id="UP000663879">
    <property type="component" value="Unassembled WGS sequence"/>
</dbReference>
<proteinExistence type="predicted"/>
<dbReference type="AlphaFoldDB" id="A0A814FGN4"/>
<dbReference type="Pfam" id="PF00092">
    <property type="entry name" value="VWA"/>
    <property type="match status" value="1"/>
</dbReference>
<evidence type="ECO:0000259" key="2">
    <source>
        <dbReference type="PROSITE" id="PS50234"/>
    </source>
</evidence>
<keyword evidence="1" id="KW-0732">Signal</keyword>
<accession>A0A814FGN4</accession>
<dbReference type="PRINTS" id="PR00453">
    <property type="entry name" value="VWFADOMAIN"/>
</dbReference>
<comment type="caution">
    <text evidence="3">The sequence shown here is derived from an EMBL/GenBank/DDBJ whole genome shotgun (WGS) entry which is preliminary data.</text>
</comment>
<dbReference type="SUPFAM" id="SSF53300">
    <property type="entry name" value="vWA-like"/>
    <property type="match status" value="1"/>
</dbReference>
<feature type="signal peptide" evidence="1">
    <location>
        <begin position="1"/>
        <end position="18"/>
    </location>
</feature>
<name>A0A814FGN4_9BILA</name>
<dbReference type="InterPro" id="IPR036465">
    <property type="entry name" value="vWFA_dom_sf"/>
</dbReference>
<evidence type="ECO:0000313" key="4">
    <source>
        <dbReference type="Proteomes" id="UP000663879"/>
    </source>
</evidence>
<reference evidence="3" key="1">
    <citation type="submission" date="2021-02" db="EMBL/GenBank/DDBJ databases">
        <authorList>
            <person name="Nowell W R."/>
        </authorList>
    </citation>
    <scope>NUCLEOTIDE SEQUENCE</scope>
    <source>
        <strain evidence="3">Ploen Becks lab</strain>
    </source>
</reference>